<dbReference type="Gene3D" id="1.10.1470.10">
    <property type="entry name" value="YjbJ"/>
    <property type="match status" value="1"/>
</dbReference>
<keyword evidence="1" id="KW-1133">Transmembrane helix</keyword>
<dbReference type="KEGG" id="pnl:PNK_1817"/>
<dbReference type="RefSeq" id="WP_059061602.1">
    <property type="nucleotide sequence ID" value="NZ_LN879502.1"/>
</dbReference>
<organism evidence="3 4">
    <name type="scientific">Candidatus Protochlamydia naegleriophila</name>
    <dbReference type="NCBI Taxonomy" id="389348"/>
    <lineage>
        <taxon>Bacteria</taxon>
        <taxon>Pseudomonadati</taxon>
        <taxon>Chlamydiota</taxon>
        <taxon>Chlamydiia</taxon>
        <taxon>Parachlamydiales</taxon>
        <taxon>Parachlamydiaceae</taxon>
        <taxon>Candidatus Protochlamydia</taxon>
    </lineage>
</organism>
<dbReference type="PATRIC" id="fig|389348.3.peg.2042"/>
<dbReference type="Pfam" id="PF04972">
    <property type="entry name" value="BON"/>
    <property type="match status" value="1"/>
</dbReference>
<feature type="domain" description="BON" evidence="2">
    <location>
        <begin position="135"/>
        <end position="204"/>
    </location>
</feature>
<evidence type="ECO:0000313" key="3">
    <source>
        <dbReference type="EMBL" id="CUI17424.1"/>
    </source>
</evidence>
<dbReference type="InterPro" id="IPR036629">
    <property type="entry name" value="YjbJ_sf"/>
</dbReference>
<proteinExistence type="predicted"/>
<evidence type="ECO:0000259" key="2">
    <source>
        <dbReference type="PROSITE" id="PS50914"/>
    </source>
</evidence>
<dbReference type="Gene3D" id="3.30.1340.30">
    <property type="match status" value="1"/>
</dbReference>
<keyword evidence="4" id="KW-1185">Reference proteome</keyword>
<dbReference type="EMBL" id="LN879502">
    <property type="protein sequence ID" value="CUI17424.1"/>
    <property type="molecule type" value="Genomic_DNA"/>
</dbReference>
<keyword evidence="1" id="KW-0472">Membrane</keyword>
<evidence type="ECO:0000313" key="4">
    <source>
        <dbReference type="Proteomes" id="UP000069902"/>
    </source>
</evidence>
<reference evidence="4" key="1">
    <citation type="submission" date="2015-09" db="EMBL/GenBank/DDBJ databases">
        <authorList>
            <person name="Bertelli C."/>
        </authorList>
    </citation>
    <scope>NUCLEOTIDE SEQUENCE [LARGE SCALE GENOMIC DNA]</scope>
    <source>
        <strain evidence="4">KNic</strain>
    </source>
</reference>
<dbReference type="SUPFAM" id="SSF69047">
    <property type="entry name" value="Hypothetical protein YjbJ"/>
    <property type="match status" value="1"/>
</dbReference>
<dbReference type="Proteomes" id="UP000069902">
    <property type="component" value="Chromosome cPNK"/>
</dbReference>
<evidence type="ECO:0000256" key="1">
    <source>
        <dbReference type="SAM" id="Phobius"/>
    </source>
</evidence>
<sequence>MNKNVLESQWVQVRELLREKFSYLTEDDIRQINGRYDELVAKLQQKYGYTKEEAEERIRNWNFDRFSAPRGQVVREDTMIKEKEPIRNDSSIYKWLLGLGIPLLLLASYFLTMRTPEVTRSPVVTQEQVALETPTDQLLSNDLRNVLLSQQNLAGAMQNVQITTNNGIVTLSGTVPNRDAHNLIINTTQNFAGVRQVVDHLEIR</sequence>
<keyword evidence="1" id="KW-0812">Transmembrane</keyword>
<dbReference type="PROSITE" id="PS50914">
    <property type="entry name" value="BON"/>
    <property type="match status" value="1"/>
</dbReference>
<dbReference type="STRING" id="389348.PNK_1817"/>
<protein>
    <submittedName>
        <fullName evidence="3">Conserved putative membrane protein</fullName>
    </submittedName>
</protein>
<dbReference type="AlphaFoldDB" id="A0A0U5ET79"/>
<feature type="transmembrane region" description="Helical" evidence="1">
    <location>
        <begin position="92"/>
        <end position="111"/>
    </location>
</feature>
<name>A0A0U5ET79_9BACT</name>
<dbReference type="InParanoid" id="A0A0U5ET79"/>
<gene>
    <name evidence="3" type="ORF">PNK_1817</name>
</gene>
<accession>A0A0U5ET79</accession>
<dbReference type="InterPro" id="IPR007055">
    <property type="entry name" value="BON_dom"/>
</dbReference>